<accession>A0A1A9WEJ8</accession>
<dbReference type="VEuPathDB" id="VectorBase:GBRI016758"/>
<evidence type="ECO:0000256" key="1">
    <source>
        <dbReference type="SAM" id="MobiDB-lite"/>
    </source>
</evidence>
<evidence type="ECO:0000313" key="3">
    <source>
        <dbReference type="Proteomes" id="UP000091820"/>
    </source>
</evidence>
<protein>
    <submittedName>
        <fullName evidence="2">Uncharacterized protein</fullName>
    </submittedName>
</protein>
<reference evidence="2" key="2">
    <citation type="submission" date="2020-05" db="UniProtKB">
        <authorList>
            <consortium name="EnsemblMetazoa"/>
        </authorList>
    </citation>
    <scope>IDENTIFICATION</scope>
    <source>
        <strain evidence="2">IAEA</strain>
    </source>
</reference>
<name>A0A1A9WEJ8_9MUSC</name>
<feature type="region of interest" description="Disordered" evidence="1">
    <location>
        <begin position="29"/>
        <end position="52"/>
    </location>
</feature>
<proteinExistence type="predicted"/>
<keyword evidence="3" id="KW-1185">Reference proteome</keyword>
<evidence type="ECO:0000313" key="2">
    <source>
        <dbReference type="EnsemblMetazoa" id="GBRI016758-PA"/>
    </source>
</evidence>
<dbReference type="EnsemblMetazoa" id="GBRI016758-RA">
    <property type="protein sequence ID" value="GBRI016758-PA"/>
    <property type="gene ID" value="GBRI016758"/>
</dbReference>
<feature type="compositionally biased region" description="Acidic residues" evidence="1">
    <location>
        <begin position="43"/>
        <end position="52"/>
    </location>
</feature>
<organism evidence="2 3">
    <name type="scientific">Glossina brevipalpis</name>
    <dbReference type="NCBI Taxonomy" id="37001"/>
    <lineage>
        <taxon>Eukaryota</taxon>
        <taxon>Metazoa</taxon>
        <taxon>Ecdysozoa</taxon>
        <taxon>Arthropoda</taxon>
        <taxon>Hexapoda</taxon>
        <taxon>Insecta</taxon>
        <taxon>Pterygota</taxon>
        <taxon>Neoptera</taxon>
        <taxon>Endopterygota</taxon>
        <taxon>Diptera</taxon>
        <taxon>Brachycera</taxon>
        <taxon>Muscomorpha</taxon>
        <taxon>Hippoboscoidea</taxon>
        <taxon>Glossinidae</taxon>
        <taxon>Glossina</taxon>
    </lineage>
</organism>
<dbReference type="Proteomes" id="UP000091820">
    <property type="component" value="Unassembled WGS sequence"/>
</dbReference>
<dbReference type="AlphaFoldDB" id="A0A1A9WEJ8"/>
<sequence length="74" mass="8588">MSKAKENKVKLQEMKQYLKEHIVLLTSKVDSRHHDGQQLPPHDDDDDDANDANDDNWNLMSLFLVRNVALQMAK</sequence>
<reference evidence="3" key="1">
    <citation type="submission" date="2014-03" db="EMBL/GenBank/DDBJ databases">
        <authorList>
            <person name="Aksoy S."/>
            <person name="Warren W."/>
            <person name="Wilson R.K."/>
        </authorList>
    </citation>
    <scope>NUCLEOTIDE SEQUENCE [LARGE SCALE GENOMIC DNA]</scope>
    <source>
        <strain evidence="3">IAEA</strain>
    </source>
</reference>